<name>Q993K8_9GAMA</name>
<organism evidence="4 5">
    <name type="scientific">callitrichine gammaherpesvirus 3</name>
    <name type="common">Marmoset lymphocryptovirus</name>
    <dbReference type="NCBI Taxonomy" id="106331"/>
    <lineage>
        <taxon>Viruses</taxon>
        <taxon>Duplodnaviria</taxon>
        <taxon>Heunggongvirae</taxon>
        <taxon>Peploviricota</taxon>
        <taxon>Herviviricetes</taxon>
        <taxon>Herpesvirales</taxon>
        <taxon>Orthoherpesviridae</taxon>
        <taxon>Gammaherpesvirinae</taxon>
        <taxon>Lymphocryptovirus</taxon>
        <taxon>Lymphocryptovirus callitrichinegamma3</taxon>
    </lineage>
</organism>
<evidence type="ECO:0000313" key="4">
    <source>
        <dbReference type="EMBL" id="AAK38210.1"/>
    </source>
</evidence>
<keyword evidence="3" id="KW-0231">Viral genome packaging</keyword>
<keyword evidence="2" id="KW-0426">Late protein</keyword>
<reference evidence="4 5" key="2">
    <citation type="journal article" date="2002" name="J. Virol.">
        <title>Complete genomic sequence of an Epstein-Barr virus-related herpesvirus naturally infecting a new world primate: a defining point in the evolution of oncogenic lymphocryptoviruses.</title>
        <authorList>
            <person name="Rivailler P."/>
            <person name="Cho Y.G."/>
            <person name="Wang F."/>
        </authorList>
    </citation>
    <scope>NUCLEOTIDE SEQUENCE [LARGE SCALE GENOMIC DNA]</scope>
    <source>
        <strain evidence="4 5">CJ0149</strain>
    </source>
</reference>
<dbReference type="InterPro" id="IPR000501">
    <property type="entry name" value="UL28/UL56"/>
</dbReference>
<dbReference type="Proteomes" id="UP000202809">
    <property type="component" value="Segment"/>
</dbReference>
<dbReference type="GO" id="GO:0019073">
    <property type="term" value="P:viral DNA genome packaging"/>
    <property type="evidence" value="ECO:0007669"/>
    <property type="project" value="InterPro"/>
</dbReference>
<dbReference type="KEGG" id="vg:955866"/>
<accession>Q993K8</accession>
<dbReference type="OrthoDB" id="1448at10239"/>
<evidence type="ECO:0000256" key="2">
    <source>
        <dbReference type="ARBA" id="ARBA00022921"/>
    </source>
</evidence>
<dbReference type="Pfam" id="PF01366">
    <property type="entry name" value="PRTP"/>
    <property type="match status" value="1"/>
</dbReference>
<protein>
    <submittedName>
        <fullName evidence="4">ORF3</fullName>
    </submittedName>
</protein>
<keyword evidence="1" id="KW-1188">Viral release from host cell</keyword>
<dbReference type="EMBL" id="AF319782">
    <property type="protein sequence ID" value="AAK38210.1"/>
    <property type="molecule type" value="Genomic_DNA"/>
</dbReference>
<dbReference type="RefSeq" id="NP_733855.1">
    <property type="nucleotide sequence ID" value="NC_004367.1"/>
</dbReference>
<keyword evidence="5" id="KW-1185">Reference proteome</keyword>
<proteinExistence type="predicted"/>
<evidence type="ECO:0000313" key="5">
    <source>
        <dbReference type="Proteomes" id="UP000202809"/>
    </source>
</evidence>
<dbReference type="GeneID" id="955866"/>
<reference evidence="4 5" key="1">
    <citation type="journal article" date="2001" name="Proc. Natl. Acad. Sci. U.S.A.">
        <title>An Epstein-Barr-related herpesvirus from marmoset lymphomas.</title>
        <authorList>
            <person name="Cho Y."/>
            <person name="Ramer J."/>
            <person name="Rivailler P."/>
            <person name="Quink C."/>
            <person name="Garber R.L."/>
            <person name="Beier D.R."/>
            <person name="Wang F."/>
        </authorList>
    </citation>
    <scope>NUCLEOTIDE SEQUENCE [LARGE SCALE GENOMIC DNA]</scope>
    <source>
        <strain evidence="4 5">CJ0149</strain>
    </source>
</reference>
<sequence length="678" mass="76922">MTGMLAAVYSQIYAVSFELGLCRHLDQSSLDTGAVTRNIARLRKLRTILGKQLDKQNEVMCTALSLELSHLLENSLIEAENLEKRNDLQETPILPSASFTAKFYGQYSQDVSMYLINDIEIFIKRLNSVFYCLSYNMGLEALNKAEKLLGKFRGVSPVPDPRLYLIDVPCWLCLHEQAVLPNQGKPKISGSGRLSCNHLAVPVIPEPVIGLFENEVRQASLTHLLKKQDNTRRIHHSREKRNTTEAYQSLDEYCVFSSVPPEISELSELLYWNSSRNSISLTGGEEETWSRLSKLISRDEEMLEVMRKCELALAGASYNHTFVSRMPGILERLFCGGIFSSVGDMSEALKLDCASAFTSQPQYRIIADQRNELYTRLNHAMSRLRRTENEQRENTEPHAPYVNQIQGNKDSSVIWSDAAKRREQYLRQLAAEGLTKLQACLARQGELMSETLALRVWGDTVYEEMAAMYNHFIARRAFVHRAWEDKRDGTAEIFENSKYIKTHLFNQTLSSEHVNALTMTVYSLLTGPLLGDAGMFPPPENVALSYSCEAAGILPHQKLFMASLVWPGIQPAEWIETSFNSFYQPPDGTLAETQQILARYIREATLTVSLYNKTWGQSVHLRRVDEAGLEGAVPPDGIYITYESENPLILILKTKGWIFKDLYALLYMHLQMVQDGRV</sequence>
<evidence type="ECO:0000256" key="1">
    <source>
        <dbReference type="ARBA" id="ARBA00022612"/>
    </source>
</evidence>
<evidence type="ECO:0000256" key="3">
    <source>
        <dbReference type="ARBA" id="ARBA00023219"/>
    </source>
</evidence>